<sequence length="142" mass="16366">MVLPECLQTITVRDAIAAAPNSNHVCRECYTPFSTSSLLARHRYTVHERTGVIQLRRLEVQLKRDQADLSFWCPMRGCRFSCKEEDVMQAHCNEHAAGFKSIKQFWPSNFMFGGSWWVDGCKLCMFLPLAFEVVRVNSLTIF</sequence>
<dbReference type="InterPro" id="IPR013087">
    <property type="entry name" value="Znf_C2H2_type"/>
</dbReference>
<evidence type="ECO:0000256" key="1">
    <source>
        <dbReference type="PROSITE-ProRule" id="PRU00042"/>
    </source>
</evidence>
<dbReference type="EMBL" id="ML119812">
    <property type="protein sequence ID" value="RPA73731.1"/>
    <property type="molecule type" value="Genomic_DNA"/>
</dbReference>
<protein>
    <recommendedName>
        <fullName evidence="2">C2H2-type domain-containing protein</fullName>
    </recommendedName>
</protein>
<dbReference type="GO" id="GO:0008270">
    <property type="term" value="F:zinc ion binding"/>
    <property type="evidence" value="ECO:0007669"/>
    <property type="project" value="UniProtKB-KW"/>
</dbReference>
<keyword evidence="1" id="KW-0863">Zinc-finger</keyword>
<dbReference type="PROSITE" id="PS00028">
    <property type="entry name" value="ZINC_FINGER_C2H2_1"/>
    <property type="match status" value="1"/>
</dbReference>
<gene>
    <name evidence="3" type="ORF">BJ508DRAFT_45492</name>
</gene>
<keyword evidence="1" id="KW-0862">Zinc</keyword>
<evidence type="ECO:0000259" key="2">
    <source>
        <dbReference type="PROSITE" id="PS50157"/>
    </source>
</evidence>
<keyword evidence="1" id="KW-0479">Metal-binding</keyword>
<dbReference type="Proteomes" id="UP000275078">
    <property type="component" value="Unassembled WGS sequence"/>
</dbReference>
<proteinExistence type="predicted"/>
<dbReference type="PROSITE" id="PS50157">
    <property type="entry name" value="ZINC_FINGER_C2H2_2"/>
    <property type="match status" value="1"/>
</dbReference>
<dbReference type="SMART" id="SM00355">
    <property type="entry name" value="ZnF_C2H2"/>
    <property type="match status" value="2"/>
</dbReference>
<evidence type="ECO:0000313" key="4">
    <source>
        <dbReference type="Proteomes" id="UP000275078"/>
    </source>
</evidence>
<name>A0A3N4HNT3_ASCIM</name>
<evidence type="ECO:0000313" key="3">
    <source>
        <dbReference type="EMBL" id="RPA73731.1"/>
    </source>
</evidence>
<feature type="domain" description="C2H2-type" evidence="2">
    <location>
        <begin position="24"/>
        <end position="47"/>
    </location>
</feature>
<dbReference type="AlphaFoldDB" id="A0A3N4HNT3"/>
<accession>A0A3N4HNT3</accession>
<organism evidence="3 4">
    <name type="scientific">Ascobolus immersus RN42</name>
    <dbReference type="NCBI Taxonomy" id="1160509"/>
    <lineage>
        <taxon>Eukaryota</taxon>
        <taxon>Fungi</taxon>
        <taxon>Dikarya</taxon>
        <taxon>Ascomycota</taxon>
        <taxon>Pezizomycotina</taxon>
        <taxon>Pezizomycetes</taxon>
        <taxon>Pezizales</taxon>
        <taxon>Ascobolaceae</taxon>
        <taxon>Ascobolus</taxon>
    </lineage>
</organism>
<keyword evidence="4" id="KW-1185">Reference proteome</keyword>
<reference evidence="3 4" key="1">
    <citation type="journal article" date="2018" name="Nat. Ecol. Evol.">
        <title>Pezizomycetes genomes reveal the molecular basis of ectomycorrhizal truffle lifestyle.</title>
        <authorList>
            <person name="Murat C."/>
            <person name="Payen T."/>
            <person name="Noel B."/>
            <person name="Kuo A."/>
            <person name="Morin E."/>
            <person name="Chen J."/>
            <person name="Kohler A."/>
            <person name="Krizsan K."/>
            <person name="Balestrini R."/>
            <person name="Da Silva C."/>
            <person name="Montanini B."/>
            <person name="Hainaut M."/>
            <person name="Levati E."/>
            <person name="Barry K.W."/>
            <person name="Belfiori B."/>
            <person name="Cichocki N."/>
            <person name="Clum A."/>
            <person name="Dockter R.B."/>
            <person name="Fauchery L."/>
            <person name="Guy J."/>
            <person name="Iotti M."/>
            <person name="Le Tacon F."/>
            <person name="Lindquist E.A."/>
            <person name="Lipzen A."/>
            <person name="Malagnac F."/>
            <person name="Mello A."/>
            <person name="Molinier V."/>
            <person name="Miyauchi S."/>
            <person name="Poulain J."/>
            <person name="Riccioni C."/>
            <person name="Rubini A."/>
            <person name="Sitrit Y."/>
            <person name="Splivallo R."/>
            <person name="Traeger S."/>
            <person name="Wang M."/>
            <person name="Zifcakova L."/>
            <person name="Wipf D."/>
            <person name="Zambonelli A."/>
            <person name="Paolocci F."/>
            <person name="Nowrousian M."/>
            <person name="Ottonello S."/>
            <person name="Baldrian P."/>
            <person name="Spatafora J.W."/>
            <person name="Henrissat B."/>
            <person name="Nagy L.G."/>
            <person name="Aury J.M."/>
            <person name="Wincker P."/>
            <person name="Grigoriev I.V."/>
            <person name="Bonfante P."/>
            <person name="Martin F.M."/>
        </authorList>
    </citation>
    <scope>NUCLEOTIDE SEQUENCE [LARGE SCALE GENOMIC DNA]</scope>
    <source>
        <strain evidence="3 4">RN42</strain>
    </source>
</reference>